<dbReference type="SUPFAM" id="SSF48452">
    <property type="entry name" value="TPR-like"/>
    <property type="match status" value="4"/>
</dbReference>
<feature type="repeat" description="TPR" evidence="3">
    <location>
        <begin position="365"/>
        <end position="398"/>
    </location>
</feature>
<dbReference type="InterPro" id="IPR011990">
    <property type="entry name" value="TPR-like_helical_dom_sf"/>
</dbReference>
<feature type="repeat" description="TPR" evidence="3">
    <location>
        <begin position="323"/>
        <end position="356"/>
    </location>
</feature>
<dbReference type="PANTHER" id="PTHR45641:SF19">
    <property type="entry name" value="NEPHROCYSTIN-3"/>
    <property type="match status" value="1"/>
</dbReference>
<dbReference type="PROSITE" id="PS50005">
    <property type="entry name" value="TPR"/>
    <property type="match status" value="4"/>
</dbReference>
<dbReference type="Pfam" id="PF13374">
    <property type="entry name" value="TPR_10"/>
    <property type="match status" value="1"/>
</dbReference>
<dbReference type="Pfam" id="PF13424">
    <property type="entry name" value="TPR_12"/>
    <property type="match status" value="3"/>
</dbReference>
<dbReference type="PANTHER" id="PTHR45641">
    <property type="entry name" value="TETRATRICOPEPTIDE REPEAT PROTEIN (AFU_ORTHOLOGUE AFUA_6G03870)"/>
    <property type="match status" value="1"/>
</dbReference>
<comment type="caution">
    <text evidence="5">The sequence shown here is derived from an EMBL/GenBank/DDBJ whole genome shotgun (WGS) entry which is preliminary data.</text>
</comment>
<keyword evidence="6" id="KW-1185">Reference proteome</keyword>
<dbReference type="Proteomes" id="UP001431209">
    <property type="component" value="Unassembled WGS sequence"/>
</dbReference>
<sequence>MLSPLHYTFKTPPTHPRNSEIVRKNVKNVGEAYRSPKKQNTSKQAPIAKPAHPVIILGENLDDIAGSPVTPTNVNRNRHVQFTPHKTPIISPSNFRTPKRNNNTTLLEMATPTPFKSTGAISAQYKNYVSKPMSQPEEWFQTPSTPLPAEVTERTKPNNSSRRSIKTAKVEYVFVTDKDLFQMELNEQQIKRDEIFRMKTEACQALHNGLFDEAIEKGLECYNVISDHYGPENVDAVYIRLLLGEAYTHAGSFESAMEALTDAEKIMNNSPHCDEYVLYSMLCSSDIGYLHRLQGRLQPALQAYEKVLSMKIKQYGHDSVESATTYNHIGLVLTSLGQFEKALTTLQAALNIRQELLGRNHIETATIHNNIGNVYLYMGHFEQALDQYFMGRNIIEENNLLDHPDLGTCYNNMGTALKELAMYDQAIVMYEKAQNLRERILGTDHSHTAACYLLIGNLYLCSGDLKSALEYMEHALKIRRSICASDGDGEDNLDVAMCCGAIGSVLVKQNKCQEALVHFQRARLINERLLGPEHPDTHQCDENIANCFLLVGKCSDALKLMVKIARHKRRHHGNLHPCTATIYNNIGNVLRLQGRDDEALKMYTRAKDIFESVYGFEHSSTAVLYANLGNLHYVQGKLEEAFKVYTLVYSIRVQVLGKNHFDSIMTMKQIAMVELEMCRYDKAYERMLLARQLLTENVGLNSHPEVAEINKQIALIVRKSGGVGIDKSKMHNTVSQANTLSSTGLSVTANKSIKSSLYESSRTSMRSTLK</sequence>
<dbReference type="EMBL" id="JAOPGA020000444">
    <property type="protein sequence ID" value="KAL0478604.1"/>
    <property type="molecule type" value="Genomic_DNA"/>
</dbReference>
<dbReference type="InterPro" id="IPR019734">
    <property type="entry name" value="TPR_rpt"/>
</dbReference>
<name>A0AAW2YPP0_9EUKA</name>
<feature type="repeat" description="TPR" evidence="3">
    <location>
        <begin position="580"/>
        <end position="613"/>
    </location>
</feature>
<protein>
    <recommendedName>
        <fullName evidence="7">Kinesin light chain</fullName>
    </recommendedName>
</protein>
<evidence type="ECO:0000313" key="5">
    <source>
        <dbReference type="EMBL" id="KAL0478604.1"/>
    </source>
</evidence>
<gene>
    <name evidence="5" type="ORF">AKO1_008405</name>
</gene>
<keyword evidence="2 3" id="KW-0802">TPR repeat</keyword>
<keyword evidence="1" id="KW-0677">Repeat</keyword>
<reference evidence="5 6" key="1">
    <citation type="submission" date="2024-03" db="EMBL/GenBank/DDBJ databases">
        <title>The Acrasis kona genome and developmental transcriptomes reveal deep origins of eukaryotic multicellular pathways.</title>
        <authorList>
            <person name="Sheikh S."/>
            <person name="Fu C.-J."/>
            <person name="Brown M.W."/>
            <person name="Baldauf S.L."/>
        </authorList>
    </citation>
    <scope>NUCLEOTIDE SEQUENCE [LARGE SCALE GENOMIC DNA]</scope>
    <source>
        <strain evidence="5 6">ATCC MYA-3509</strain>
    </source>
</reference>
<accession>A0AAW2YPP0</accession>
<evidence type="ECO:0000256" key="4">
    <source>
        <dbReference type="SAM" id="MobiDB-lite"/>
    </source>
</evidence>
<evidence type="ECO:0000256" key="3">
    <source>
        <dbReference type="PROSITE-ProRule" id="PRU00339"/>
    </source>
</evidence>
<dbReference type="AlphaFoldDB" id="A0AAW2YPP0"/>
<evidence type="ECO:0008006" key="7">
    <source>
        <dbReference type="Google" id="ProtNLM"/>
    </source>
</evidence>
<dbReference type="Gene3D" id="1.25.40.10">
    <property type="entry name" value="Tetratricopeptide repeat domain"/>
    <property type="match status" value="3"/>
</dbReference>
<organism evidence="5 6">
    <name type="scientific">Acrasis kona</name>
    <dbReference type="NCBI Taxonomy" id="1008807"/>
    <lineage>
        <taxon>Eukaryota</taxon>
        <taxon>Discoba</taxon>
        <taxon>Heterolobosea</taxon>
        <taxon>Tetramitia</taxon>
        <taxon>Eutetramitia</taxon>
        <taxon>Acrasidae</taxon>
        <taxon>Acrasis</taxon>
    </lineage>
</organism>
<feature type="repeat" description="TPR" evidence="3">
    <location>
        <begin position="449"/>
        <end position="482"/>
    </location>
</feature>
<evidence type="ECO:0000256" key="2">
    <source>
        <dbReference type="ARBA" id="ARBA00022803"/>
    </source>
</evidence>
<feature type="region of interest" description="Disordered" evidence="4">
    <location>
        <begin position="136"/>
        <end position="163"/>
    </location>
</feature>
<dbReference type="SMART" id="SM00028">
    <property type="entry name" value="TPR"/>
    <property type="match status" value="9"/>
</dbReference>
<evidence type="ECO:0000313" key="6">
    <source>
        <dbReference type="Proteomes" id="UP001431209"/>
    </source>
</evidence>
<evidence type="ECO:0000256" key="1">
    <source>
        <dbReference type="ARBA" id="ARBA00022737"/>
    </source>
</evidence>
<proteinExistence type="predicted"/>